<name>A0A7K9R142_IRECY</name>
<evidence type="ECO:0000256" key="3">
    <source>
        <dbReference type="ARBA" id="ARBA00022692"/>
    </source>
</evidence>
<feature type="transmembrane region" description="Helical" evidence="7">
    <location>
        <begin position="39"/>
        <end position="66"/>
    </location>
</feature>
<feature type="transmembrane region" description="Helical" evidence="7">
    <location>
        <begin position="14"/>
        <end position="32"/>
    </location>
</feature>
<dbReference type="EMBL" id="VWZV01014479">
    <property type="protein sequence ID" value="NXI17629.1"/>
    <property type="molecule type" value="Genomic_DNA"/>
</dbReference>
<keyword evidence="5 7" id="KW-0472">Membrane</keyword>
<dbReference type="InterPro" id="IPR056770">
    <property type="entry name" value="Piezo_THU9_anchor"/>
</dbReference>
<feature type="transmembrane region" description="Helical" evidence="7">
    <location>
        <begin position="381"/>
        <end position="401"/>
    </location>
</feature>
<proteinExistence type="inferred from homology"/>
<dbReference type="InterPro" id="IPR031334">
    <property type="entry name" value="Piezo_cap_dom"/>
</dbReference>
<feature type="transmembrane region" description="Helical" evidence="7">
    <location>
        <begin position="276"/>
        <end position="299"/>
    </location>
</feature>
<dbReference type="GO" id="GO:0016020">
    <property type="term" value="C:membrane"/>
    <property type="evidence" value="ECO:0007669"/>
    <property type="project" value="UniProtKB-SubCell"/>
</dbReference>
<feature type="transmembrane region" description="Helical" evidence="7">
    <location>
        <begin position="413"/>
        <end position="429"/>
    </location>
</feature>
<sequence>RMFHDDELEESEKFYVGQPRVLLLIYALYNTLVARSEMVCYFVIILNHMISASMITLVLPILIFLWAMLSVPRPSKRFWMTAIVYTEVAIVIKYFFQFGFFPWNKHVDYTKDKPYHPPNIIGIEKKEGYVHYDLVQLLALFFHRSILKCHGLWDEDEKGDSSSNKEDTDDELSLTRGRRDSSASLKSVNLAASVESIHVHFPEQQTAIRRKSSSSISQLSHRSSFSSHRSKRVMCKLCASKSHCGLCCFRTLQVYVPIRQFFYNLIHPDYSAVTDVYVLMFLADTVDFIIIVFGFWAFGKHSAAADITSSLSEDQVPEAFLVMVLIQFGTMVVDRALYLKKTVMGKVIFQVILVFGIHFWMFFILPGVTERKFSQNTVAQLWYFVKCVYFGLSAYQIRCGYPTRVLGNFLTKSYNYVNLFLFQGFRLVPFLTELRAVMDWVWTDTTLSLSSWICVEDIYAHIFILKCWRESEKRYPQPRGQKKKKVVKYGMGGMIIVLLICIVWFPLLFMSLIKSVAGITNKPLDVSITITLGGYQPIFTMSAQQNQLKSLDPNEFNEFLRSYGGNTAALQFLEGYAREDITRADLEGNSNSLWTISPPSRKKMIQGLLDFDADFTLVISWTIQRYKNMKYLISLFFSRTLEEVYPYYIKAPSDSLAKPIKQLLRDCKWENITVSLVKNTSEEWWVLNQLGKRQKTPQESLELFIFSDKVSPPSLGFLAGYGIMGLYASVVLVIGKFVREFFSGISHSIMFEELPNVDRILKLCTDIFLVRETGELELEEDLYAKLIFLYRSPETMIKWTREK</sequence>
<feature type="transmembrane region" description="Helical" evidence="7">
    <location>
        <begin position="449"/>
        <end position="468"/>
    </location>
</feature>
<evidence type="ECO:0000256" key="1">
    <source>
        <dbReference type="ARBA" id="ARBA00004141"/>
    </source>
</evidence>
<feature type="domain" description="Piezo non-specific cation channel cap" evidence="8">
    <location>
        <begin position="640"/>
        <end position="802"/>
    </location>
</feature>
<evidence type="ECO:0000256" key="4">
    <source>
        <dbReference type="ARBA" id="ARBA00022989"/>
    </source>
</evidence>
<keyword evidence="12" id="KW-1185">Reference proteome</keyword>
<dbReference type="InterPro" id="IPR027272">
    <property type="entry name" value="Piezo"/>
</dbReference>
<keyword evidence="4 7" id="KW-1133">Transmembrane helix</keyword>
<dbReference type="AlphaFoldDB" id="A0A7K9R142"/>
<gene>
    <name evidence="11" type="primary">Piezo2_0</name>
    <name evidence="11" type="ORF">IRECYA_R14140</name>
</gene>
<comment type="caution">
    <text evidence="11">The sequence shown here is derived from an EMBL/GenBank/DDBJ whole genome shotgun (WGS) entry which is preliminary data.</text>
</comment>
<dbReference type="Proteomes" id="UP000530962">
    <property type="component" value="Unassembled WGS sequence"/>
</dbReference>
<evidence type="ECO:0000256" key="6">
    <source>
        <dbReference type="SAM" id="MobiDB-lite"/>
    </source>
</evidence>
<feature type="region of interest" description="Disordered" evidence="6">
    <location>
        <begin position="155"/>
        <end position="178"/>
    </location>
</feature>
<feature type="transmembrane region" description="Helical" evidence="7">
    <location>
        <begin position="715"/>
        <end position="738"/>
    </location>
</feature>
<evidence type="ECO:0000259" key="8">
    <source>
        <dbReference type="Pfam" id="PF12166"/>
    </source>
</evidence>
<comment type="subcellular location">
    <subcellularLocation>
        <location evidence="1">Membrane</location>
        <topology evidence="1">Multi-pass membrane protein</topology>
    </subcellularLocation>
</comment>
<feature type="transmembrane region" description="Helical" evidence="7">
    <location>
        <begin position="78"/>
        <end position="96"/>
    </location>
</feature>
<accession>A0A7K9R142</accession>
<evidence type="ECO:0000256" key="2">
    <source>
        <dbReference type="ARBA" id="ARBA00007821"/>
    </source>
</evidence>
<feature type="transmembrane region" description="Helical" evidence="7">
    <location>
        <begin position="489"/>
        <end position="513"/>
    </location>
</feature>
<keyword evidence="3 7" id="KW-0812">Transmembrane</keyword>
<evidence type="ECO:0000256" key="7">
    <source>
        <dbReference type="SAM" id="Phobius"/>
    </source>
</evidence>
<dbReference type="Pfam" id="PF24874">
    <property type="entry name" value="Piezo_THU9_anchor"/>
    <property type="match status" value="1"/>
</dbReference>
<dbReference type="Pfam" id="PF12166">
    <property type="entry name" value="Piezo_cap"/>
    <property type="match status" value="2"/>
</dbReference>
<evidence type="ECO:0000259" key="10">
    <source>
        <dbReference type="Pfam" id="PF24874"/>
    </source>
</evidence>
<evidence type="ECO:0000259" key="9">
    <source>
        <dbReference type="Pfam" id="PF23188"/>
    </source>
</evidence>
<feature type="non-terminal residue" evidence="11">
    <location>
        <position position="1"/>
    </location>
</feature>
<feature type="domain" description="Piezo THU9 and anchor" evidence="10">
    <location>
        <begin position="274"/>
        <end position="511"/>
    </location>
</feature>
<protein>
    <submittedName>
        <fullName evidence="11">PIEZ2 protein</fullName>
    </submittedName>
</protein>
<organism evidence="11 12">
    <name type="scientific">Irena cyanogastra</name>
    <name type="common">Philippine fairy-bluebird</name>
    <dbReference type="NCBI Taxonomy" id="175120"/>
    <lineage>
        <taxon>Eukaryota</taxon>
        <taxon>Metazoa</taxon>
        <taxon>Chordata</taxon>
        <taxon>Craniata</taxon>
        <taxon>Vertebrata</taxon>
        <taxon>Euteleostomi</taxon>
        <taxon>Archelosauria</taxon>
        <taxon>Archosauria</taxon>
        <taxon>Dinosauria</taxon>
        <taxon>Saurischia</taxon>
        <taxon>Theropoda</taxon>
        <taxon>Coelurosauria</taxon>
        <taxon>Aves</taxon>
        <taxon>Neognathae</taxon>
        <taxon>Neoaves</taxon>
        <taxon>Telluraves</taxon>
        <taxon>Australaves</taxon>
        <taxon>Passeriformes</taxon>
        <taxon>Corvoidea</taxon>
        <taxon>Irenidae</taxon>
        <taxon>Irena</taxon>
    </lineage>
</organism>
<comment type="similarity">
    <text evidence="2">Belongs to the PIEZO (TC 1.A.75) family.</text>
</comment>
<evidence type="ECO:0000313" key="12">
    <source>
        <dbReference type="Proteomes" id="UP000530962"/>
    </source>
</evidence>
<dbReference type="PANTHER" id="PTHR47049:SF6">
    <property type="entry name" value="PIEZO-TYPE MECHANOSENSITIVE ION CHANNEL COMPONENT"/>
    <property type="match status" value="1"/>
</dbReference>
<dbReference type="GO" id="GO:0008381">
    <property type="term" value="F:mechanosensitive monoatomic ion channel activity"/>
    <property type="evidence" value="ECO:0007669"/>
    <property type="project" value="InterPro"/>
</dbReference>
<feature type="transmembrane region" description="Helical" evidence="7">
    <location>
        <begin position="319"/>
        <end position="338"/>
    </location>
</feature>
<reference evidence="11 12" key="1">
    <citation type="submission" date="2019-09" db="EMBL/GenBank/DDBJ databases">
        <title>Bird 10,000 Genomes (B10K) Project - Family phase.</title>
        <authorList>
            <person name="Zhang G."/>
        </authorList>
    </citation>
    <scope>NUCLEOTIDE SEQUENCE [LARGE SCALE GENOMIC DNA]</scope>
    <source>
        <strain evidence="11">B10K-DU-001-26</strain>
        <tissue evidence="11">Muscle</tissue>
    </source>
</reference>
<feature type="domain" description="Piezo non-specific cation channel cap" evidence="8">
    <location>
        <begin position="549"/>
        <end position="628"/>
    </location>
</feature>
<dbReference type="PANTHER" id="PTHR47049">
    <property type="entry name" value="PIEZO-TYPE MECHANOSENSITIVE ION CHANNEL HOMOLOG"/>
    <property type="match status" value="1"/>
</dbReference>
<dbReference type="Pfam" id="PF23188">
    <property type="entry name" value="THU_Piezo1"/>
    <property type="match status" value="1"/>
</dbReference>
<dbReference type="InterPro" id="IPR056768">
    <property type="entry name" value="THU_Piezo"/>
</dbReference>
<evidence type="ECO:0000313" key="11">
    <source>
        <dbReference type="EMBL" id="NXI17629.1"/>
    </source>
</evidence>
<feature type="domain" description="Piezo transmembrane helical unit" evidence="9">
    <location>
        <begin position="34"/>
        <end position="154"/>
    </location>
</feature>
<feature type="non-terminal residue" evidence="11">
    <location>
        <position position="803"/>
    </location>
</feature>
<evidence type="ECO:0000256" key="5">
    <source>
        <dbReference type="ARBA" id="ARBA00023136"/>
    </source>
</evidence>
<feature type="transmembrane region" description="Helical" evidence="7">
    <location>
        <begin position="347"/>
        <end position="369"/>
    </location>
</feature>